<keyword evidence="5" id="KW-1185">Reference proteome</keyword>
<feature type="domain" description="DUF6242" evidence="3">
    <location>
        <begin position="138"/>
        <end position="424"/>
    </location>
</feature>
<feature type="chain" id="PRO_5001659694" evidence="1">
    <location>
        <begin position="22"/>
        <end position="427"/>
    </location>
</feature>
<comment type="caution">
    <text evidence="4">The sequence shown here is derived from an EMBL/GenBank/DDBJ whole genome shotgun (WGS) entry which is preliminary data.</text>
</comment>
<dbReference type="PROSITE" id="PS51257">
    <property type="entry name" value="PROKAR_LIPOPROTEIN"/>
    <property type="match status" value="1"/>
</dbReference>
<dbReference type="EMBL" id="BAJS01000001">
    <property type="protein sequence ID" value="GAK34987.1"/>
    <property type="molecule type" value="Genomic_DNA"/>
</dbReference>
<name>A0A069CXM1_9BACE</name>
<dbReference type="eggNOG" id="COG1621">
    <property type="taxonomic scope" value="Bacteria"/>
</dbReference>
<dbReference type="OrthoDB" id="1078890at2"/>
<sequence>MKIKFLSVILCSFATAIIVSSCLSSDEKNIEYSSDDTIHAFAIDTIYGENYAFTIDNANNKIYNVDSLPVSSDTIINKVLIKTLTVSGYVTSADTLFNVADSLDLSKTMEKPLELTVHSADGKYTRKYSVEVRRHKQDPDSLNWNKMTDSFSAGEITGTQKSVVLNNRIWTYGSYSVAFSASVNDGKSWTKSAVTGLPADTKMHSLMVFGSKIFAATQSGKLFYSENGTSWSEWTALSGHVVALTAAFPNSLAAVVEANGKNLFAISDNALTSWQTGVEVPAAFPLENISTTVFTSRTQMTTAFIAGKSTTKTTPWFSFDGLEWSDSETTSSYALPAMTSPHIMRYSNKFYAFGGDFSALYVSEEGIVWKPAETKTLLPSQFKGRQNCSAVVDANNYIWIMWSKTAGATDEVWRGRINKLGFIINND</sequence>
<protein>
    <submittedName>
        <fullName evidence="4">Uncharacterized protein</fullName>
    </submittedName>
</protein>
<evidence type="ECO:0000313" key="4">
    <source>
        <dbReference type="EMBL" id="GAK34987.1"/>
    </source>
</evidence>
<dbReference type="Proteomes" id="UP000027601">
    <property type="component" value="Unassembled WGS sequence"/>
</dbReference>
<dbReference type="InterPro" id="IPR046209">
    <property type="entry name" value="DUF6242_N"/>
</dbReference>
<evidence type="ECO:0000313" key="5">
    <source>
        <dbReference type="Proteomes" id="UP000027601"/>
    </source>
</evidence>
<dbReference type="InterPro" id="IPR058667">
    <property type="entry name" value="DUF6242_C"/>
</dbReference>
<dbReference type="SUPFAM" id="SSF50939">
    <property type="entry name" value="Sialidases"/>
    <property type="match status" value="1"/>
</dbReference>
<reference evidence="4 5" key="1">
    <citation type="journal article" date="2015" name="Microbes Environ.">
        <title>Distribution and evolution of nitrogen fixation genes in the phylum bacteroidetes.</title>
        <authorList>
            <person name="Inoue J."/>
            <person name="Oshima K."/>
            <person name="Suda W."/>
            <person name="Sakamoto M."/>
            <person name="Iino T."/>
            <person name="Noda S."/>
            <person name="Hongoh Y."/>
            <person name="Hattori M."/>
            <person name="Ohkuma M."/>
        </authorList>
    </citation>
    <scope>NUCLEOTIDE SEQUENCE [LARGE SCALE GENOMIC DNA]</scope>
    <source>
        <strain evidence="4 5">JCM 15093</strain>
    </source>
</reference>
<proteinExistence type="predicted"/>
<evidence type="ECO:0000259" key="2">
    <source>
        <dbReference type="Pfam" id="PF19755"/>
    </source>
</evidence>
<dbReference type="Pfam" id="PF25852">
    <property type="entry name" value="DUF6242_C"/>
    <property type="match status" value="1"/>
</dbReference>
<organism evidence="4 5">
    <name type="scientific">Bacteroides graminisolvens DSM 19988 = JCM 15093</name>
    <dbReference type="NCBI Taxonomy" id="1121097"/>
    <lineage>
        <taxon>Bacteria</taxon>
        <taxon>Pseudomonadati</taxon>
        <taxon>Bacteroidota</taxon>
        <taxon>Bacteroidia</taxon>
        <taxon>Bacteroidales</taxon>
        <taxon>Bacteroidaceae</taxon>
        <taxon>Bacteroides</taxon>
    </lineage>
</organism>
<gene>
    <name evidence="4" type="ORF">JCM15093_60</name>
</gene>
<keyword evidence="1" id="KW-0732">Signal</keyword>
<accession>A0A069CXM1</accession>
<dbReference type="AlphaFoldDB" id="A0A069CXM1"/>
<dbReference type="InterPro" id="IPR036278">
    <property type="entry name" value="Sialidase_sf"/>
</dbReference>
<feature type="signal peptide" evidence="1">
    <location>
        <begin position="1"/>
        <end position="21"/>
    </location>
</feature>
<dbReference type="STRING" id="1121097.GCA_000428125_00466"/>
<evidence type="ECO:0000256" key="1">
    <source>
        <dbReference type="SAM" id="SignalP"/>
    </source>
</evidence>
<dbReference type="RefSeq" id="WP_024995279.1">
    <property type="nucleotide sequence ID" value="NZ_ATZI01000001.1"/>
</dbReference>
<evidence type="ECO:0000259" key="3">
    <source>
        <dbReference type="Pfam" id="PF25852"/>
    </source>
</evidence>
<dbReference type="Pfam" id="PF19755">
    <property type="entry name" value="DUF6242"/>
    <property type="match status" value="1"/>
</dbReference>
<feature type="domain" description="DUF6242" evidence="2">
    <location>
        <begin position="36"/>
        <end position="132"/>
    </location>
</feature>